<proteinExistence type="predicted"/>
<keyword evidence="1" id="KW-1133">Transmembrane helix</keyword>
<keyword evidence="1" id="KW-0812">Transmembrane</keyword>
<sequence length="61" mass="6583">MFALYHGVGKLTMITVWYLVPLFVVGVIFGVGAHRTGRMARFQVAHAAMSAMAFGALLVSL</sequence>
<organism evidence="2">
    <name type="scientific">freshwater metagenome</name>
    <dbReference type="NCBI Taxonomy" id="449393"/>
    <lineage>
        <taxon>unclassified sequences</taxon>
        <taxon>metagenomes</taxon>
        <taxon>ecological metagenomes</taxon>
    </lineage>
</organism>
<dbReference type="AlphaFoldDB" id="A0A6J6SG38"/>
<reference evidence="2" key="1">
    <citation type="submission" date="2020-05" db="EMBL/GenBank/DDBJ databases">
        <authorList>
            <person name="Chiriac C."/>
            <person name="Salcher M."/>
            <person name="Ghai R."/>
            <person name="Kavagutti S V."/>
        </authorList>
    </citation>
    <scope>NUCLEOTIDE SEQUENCE</scope>
</reference>
<keyword evidence="1" id="KW-0472">Membrane</keyword>
<gene>
    <name evidence="2" type="ORF">UFOPK2754_00673</name>
</gene>
<name>A0A6J6SG38_9ZZZZ</name>
<accession>A0A6J6SG38</accession>
<evidence type="ECO:0000313" key="2">
    <source>
        <dbReference type="EMBL" id="CAB4733871.1"/>
    </source>
</evidence>
<feature type="transmembrane region" description="Helical" evidence="1">
    <location>
        <begin position="12"/>
        <end position="32"/>
    </location>
</feature>
<protein>
    <submittedName>
        <fullName evidence="2">Unannotated protein</fullName>
    </submittedName>
</protein>
<evidence type="ECO:0000256" key="1">
    <source>
        <dbReference type="SAM" id="Phobius"/>
    </source>
</evidence>
<dbReference type="EMBL" id="CAEZYR010000017">
    <property type="protein sequence ID" value="CAB4733871.1"/>
    <property type="molecule type" value="Genomic_DNA"/>
</dbReference>